<accession>A0ABV6FV29</accession>
<dbReference type="EMBL" id="JBHLWI010000037">
    <property type="protein sequence ID" value="MFC0263735.1"/>
    <property type="molecule type" value="Genomic_DNA"/>
</dbReference>
<proteinExistence type="predicted"/>
<dbReference type="InterPro" id="IPR021516">
    <property type="entry name" value="DUF3179"/>
</dbReference>
<dbReference type="RefSeq" id="WP_382388216.1">
    <property type="nucleotide sequence ID" value="NZ_JBHLWI010000037.1"/>
</dbReference>
<name>A0ABV6FV29_9BACT</name>
<dbReference type="Proteomes" id="UP001589797">
    <property type="component" value="Unassembled WGS sequence"/>
</dbReference>
<organism evidence="1 2">
    <name type="scientific">Fontibacter flavus</name>
    <dbReference type="NCBI Taxonomy" id="654838"/>
    <lineage>
        <taxon>Bacteria</taxon>
        <taxon>Pseudomonadati</taxon>
        <taxon>Bacteroidota</taxon>
        <taxon>Cytophagia</taxon>
        <taxon>Cytophagales</taxon>
        <taxon>Cyclobacteriaceae</taxon>
        <taxon>Fontibacter</taxon>
    </lineage>
</organism>
<protein>
    <submittedName>
        <fullName evidence="1">DUF3179 domain-containing protein</fullName>
    </submittedName>
</protein>
<keyword evidence="2" id="KW-1185">Reference proteome</keyword>
<evidence type="ECO:0000313" key="1">
    <source>
        <dbReference type="EMBL" id="MFC0263735.1"/>
    </source>
</evidence>
<comment type="caution">
    <text evidence="1">The sequence shown here is derived from an EMBL/GenBank/DDBJ whole genome shotgun (WGS) entry which is preliminary data.</text>
</comment>
<sequence>MKNSIEVNILIAGLLILNISCESRDSNDFLTPLPGDGNSNNEWLIPQSQVLDGGPGKDGIPAINNPNFISVNQASYLDDDDLILGYGEGTDIRAYSHKILDWHEIINDKINSTSVSVIYCPLTGTGIGWNRVIDGNETTFGVSGLLYNTNVIPYDRATDSNWSQLALKAVQGKLRGTRPEVINLVETTWGTWKEMYPNTQVVSTNTGHNRNYQRFPYGDYRTNNNSIFFPISKNDTRLPAKERVLTLFGEDIAKSYSIELFSTNNELIQDEFLGHDIVVVGNKEKNFIVSFKTKLEDGTDLEFEVLQNGAEILRDQEGNTWDILGRAISGPRIGQQLLSFDRMIGYWFSFAPFYNSVLLYQN</sequence>
<evidence type="ECO:0000313" key="2">
    <source>
        <dbReference type="Proteomes" id="UP001589797"/>
    </source>
</evidence>
<reference evidence="1 2" key="1">
    <citation type="submission" date="2024-09" db="EMBL/GenBank/DDBJ databases">
        <authorList>
            <person name="Sun Q."/>
            <person name="Mori K."/>
        </authorList>
    </citation>
    <scope>NUCLEOTIDE SEQUENCE [LARGE SCALE GENOMIC DNA]</scope>
    <source>
        <strain evidence="1 2">CCM 7650</strain>
    </source>
</reference>
<gene>
    <name evidence="1" type="ORF">ACFFIP_13665</name>
</gene>
<dbReference type="Pfam" id="PF11376">
    <property type="entry name" value="DUF3179"/>
    <property type="match status" value="1"/>
</dbReference>